<protein>
    <recommendedName>
        <fullName evidence="2">Putative agmatine deiminase</fullName>
        <ecNumber evidence="2">3.5.3.12</ecNumber>
    </recommendedName>
    <alternativeName>
        <fullName evidence="2">Agmatine iminohydrolase</fullName>
    </alternativeName>
</protein>
<reference evidence="3 4" key="1">
    <citation type="submission" date="2015-11" db="EMBL/GenBank/DDBJ databases">
        <title>Genomic analysis of 38 Legionella species identifies large and diverse effector repertoires.</title>
        <authorList>
            <person name="Burstein D."/>
            <person name="Amaro F."/>
            <person name="Zusman T."/>
            <person name="Lifshitz Z."/>
            <person name="Cohen O."/>
            <person name="Gilbert J.A."/>
            <person name="Pupko T."/>
            <person name="Shuman H.A."/>
            <person name="Segal G."/>
        </authorList>
    </citation>
    <scope>NUCLEOTIDE SEQUENCE [LARGE SCALE GENOMIC DNA]</scope>
    <source>
        <strain evidence="3 4">ATCC 49505</strain>
    </source>
</reference>
<dbReference type="PATRIC" id="fig|45068.5.peg.357"/>
<comment type="similarity">
    <text evidence="2">Belongs to the agmatine deiminase family.</text>
</comment>
<dbReference type="Gene3D" id="3.75.10.10">
    <property type="entry name" value="L-arginine/glycine Amidinotransferase, Chain A"/>
    <property type="match status" value="1"/>
</dbReference>
<evidence type="ECO:0000313" key="4">
    <source>
        <dbReference type="Proteomes" id="UP000054997"/>
    </source>
</evidence>
<dbReference type="STRING" id="45068.Llon_0337"/>
<evidence type="ECO:0000313" key="3">
    <source>
        <dbReference type="EMBL" id="KTD22947.1"/>
    </source>
</evidence>
<dbReference type="RefSeq" id="WP_058528356.1">
    <property type="nucleotide sequence ID" value="NZ_CAAAHZ010000004.1"/>
</dbReference>
<dbReference type="Proteomes" id="UP000054997">
    <property type="component" value="Unassembled WGS sequence"/>
</dbReference>
<dbReference type="GO" id="GO:0004668">
    <property type="term" value="F:protein-arginine deiminase activity"/>
    <property type="evidence" value="ECO:0007669"/>
    <property type="project" value="InterPro"/>
</dbReference>
<dbReference type="Pfam" id="PF04371">
    <property type="entry name" value="PAD_porph"/>
    <property type="match status" value="1"/>
</dbReference>
<dbReference type="InterPro" id="IPR007466">
    <property type="entry name" value="Peptidyl-Arg-deiminase_porph"/>
</dbReference>
<dbReference type="SUPFAM" id="SSF55909">
    <property type="entry name" value="Pentein"/>
    <property type="match status" value="1"/>
</dbReference>
<proteinExistence type="inferred from homology"/>
<name>A0A0W0VS68_9GAMM</name>
<comment type="caution">
    <text evidence="3">The sequence shown here is derived from an EMBL/GenBank/DDBJ whole genome shotgun (WGS) entry which is preliminary data.</text>
</comment>
<keyword evidence="1 2" id="KW-0378">Hydrolase</keyword>
<comment type="catalytic activity">
    <reaction evidence="2">
        <text>agmatine + H2O = N-carbamoylputrescine + NH4(+)</text>
        <dbReference type="Rhea" id="RHEA:18037"/>
        <dbReference type="ChEBI" id="CHEBI:15377"/>
        <dbReference type="ChEBI" id="CHEBI:28938"/>
        <dbReference type="ChEBI" id="CHEBI:58145"/>
        <dbReference type="ChEBI" id="CHEBI:58318"/>
        <dbReference type="EC" id="3.5.3.12"/>
    </reaction>
</comment>
<dbReference type="PANTHER" id="PTHR31377">
    <property type="entry name" value="AGMATINE DEIMINASE-RELATED"/>
    <property type="match status" value="1"/>
</dbReference>
<sequence length="340" mass="38018">MTPKQSGFSMPAEWHPHAGCWMAWPCHQPTWEQIGLQRARNAYANIAKAIAQFEPVTMLVNPLDMNIAAQMCGDDIQLQVQPINDSWLRDTGPTFLLDTEGKLAGVDWIHNAWGENYKDYALDNQIASMIINKTGARYFHAPLVMEGGSFHVDGEGTVLTTRECLLNKNRNPHLSQKDIEQYLKDFLGAEKIIWLNKGLVGDETDGHVDEIACFIAPGKVLALVSHDPEDENYEILQENLGILENATDANGHPLEIFTVELPPATYLNGERLTLSYINFYHANKGIIMPSFGHALHDKAAYDLFIKLFPDYKIIQVNALDIFAGGGGIHCITQQQPLHKD</sequence>
<keyword evidence="4" id="KW-1185">Reference proteome</keyword>
<dbReference type="AlphaFoldDB" id="A0A0W0VS68"/>
<dbReference type="HAMAP" id="MF_01841">
    <property type="entry name" value="Agmatine_deimin"/>
    <property type="match status" value="1"/>
</dbReference>
<evidence type="ECO:0000256" key="1">
    <source>
        <dbReference type="ARBA" id="ARBA00022801"/>
    </source>
</evidence>
<dbReference type="EMBL" id="LNYK01000003">
    <property type="protein sequence ID" value="KTD22947.1"/>
    <property type="molecule type" value="Genomic_DNA"/>
</dbReference>
<dbReference type="EC" id="3.5.3.12" evidence="2"/>
<evidence type="ECO:0000256" key="2">
    <source>
        <dbReference type="HAMAP-Rule" id="MF_01841"/>
    </source>
</evidence>
<dbReference type="PANTHER" id="PTHR31377:SF0">
    <property type="entry name" value="AGMATINE DEIMINASE-RELATED"/>
    <property type="match status" value="1"/>
</dbReference>
<dbReference type="GO" id="GO:0047632">
    <property type="term" value="F:agmatine deiminase activity"/>
    <property type="evidence" value="ECO:0007669"/>
    <property type="project" value="UniProtKB-UniRule"/>
</dbReference>
<dbReference type="InterPro" id="IPR017754">
    <property type="entry name" value="Agmatine_deiminase"/>
</dbReference>
<feature type="active site" description="Amidino-cysteine intermediate" evidence="2">
    <location>
        <position position="330"/>
    </location>
</feature>
<dbReference type="OrthoDB" id="9808013at2"/>
<accession>A0A0W0VS68</accession>
<gene>
    <name evidence="2" type="primary">aguA</name>
    <name evidence="3" type="ORF">Llon_0337</name>
</gene>
<dbReference type="GO" id="GO:0009446">
    <property type="term" value="P:putrescine biosynthetic process"/>
    <property type="evidence" value="ECO:0007669"/>
    <property type="project" value="InterPro"/>
</dbReference>
<organism evidence="3 4">
    <name type="scientific">Legionella londiniensis</name>
    <dbReference type="NCBI Taxonomy" id="45068"/>
    <lineage>
        <taxon>Bacteria</taxon>
        <taxon>Pseudomonadati</taxon>
        <taxon>Pseudomonadota</taxon>
        <taxon>Gammaproteobacteria</taxon>
        <taxon>Legionellales</taxon>
        <taxon>Legionellaceae</taxon>
        <taxon>Legionella</taxon>
    </lineage>
</organism>